<proteinExistence type="predicted"/>
<reference evidence="1" key="1">
    <citation type="submission" date="2024-12" db="EMBL/GenBank/DDBJ databases">
        <authorList>
            <person name="Wu N."/>
        </authorList>
    </citation>
    <scope>NUCLEOTIDE SEQUENCE</scope>
    <source>
        <strain evidence="1">P15</strain>
    </source>
</reference>
<gene>
    <name evidence="1" type="ORF">ACI1P1_17185</name>
</gene>
<comment type="caution">
    <text evidence="1">The sequence shown here is derived from an EMBL/GenBank/DDBJ whole genome shotgun (WGS) entry which is preliminary data.</text>
</comment>
<organism evidence="1 2">
    <name type="scientific">Paenibacillus mesotrionivorans</name>
    <dbReference type="NCBI Taxonomy" id="3160968"/>
    <lineage>
        <taxon>Bacteria</taxon>
        <taxon>Bacillati</taxon>
        <taxon>Bacillota</taxon>
        <taxon>Bacilli</taxon>
        <taxon>Bacillales</taxon>
        <taxon>Paenibacillaceae</taxon>
        <taxon>Paenibacillus</taxon>
    </lineage>
</organism>
<dbReference type="EMBL" id="JBJURJ010000011">
    <property type="protein sequence ID" value="MFM9330034.1"/>
    <property type="molecule type" value="Genomic_DNA"/>
</dbReference>
<dbReference type="Proteomes" id="UP001631969">
    <property type="component" value="Unassembled WGS sequence"/>
</dbReference>
<evidence type="ECO:0000313" key="2">
    <source>
        <dbReference type="Proteomes" id="UP001631969"/>
    </source>
</evidence>
<name>A0ACC7NZ28_9BACL</name>
<sequence>MDIRQLRYFLTIAEEGQISSAARKLRMAQPPLSQQLKQLEEELGARLVDRGPRSLQLTDAGAILRNRAQEILDLTDAAAREIRDLAKGMNGTLTIGTVSSSGEALLKRGLSEFHRLYPGVSFEIREGNTFSIIEMLGKGLVEVGIVRTPFNPGNLGCKYASPEPMIAVMTADLDWSPGCGHAEMEELAEKPLIIYHRFESLIRESCLSHGFEPAFFCRNDDARTTLQWANEGLGIGIVPRSAFGLGSNRNLLHKEIRCKELTTSVAAIWNKDKYLSSPAERFLELFH</sequence>
<evidence type="ECO:0000313" key="1">
    <source>
        <dbReference type="EMBL" id="MFM9330034.1"/>
    </source>
</evidence>
<accession>A0ACC7NZ28</accession>
<keyword evidence="2" id="KW-1185">Reference proteome</keyword>
<protein>
    <submittedName>
        <fullName evidence="1">LysR family transcriptional regulator</fullName>
    </submittedName>
</protein>